<dbReference type="Proteomes" id="UP000037029">
    <property type="component" value="Chromosome"/>
</dbReference>
<dbReference type="AlphaFoldDB" id="A0A2D1QY90"/>
<organism evidence="1 2">
    <name type="scientific">Sphingobium yanoikuyae</name>
    <name type="common">Sphingomonas yanoikuyae</name>
    <dbReference type="NCBI Taxonomy" id="13690"/>
    <lineage>
        <taxon>Bacteria</taxon>
        <taxon>Pseudomonadati</taxon>
        <taxon>Pseudomonadota</taxon>
        <taxon>Alphaproteobacteria</taxon>
        <taxon>Sphingomonadales</taxon>
        <taxon>Sphingomonadaceae</taxon>
        <taxon>Sphingobium</taxon>
    </lineage>
</organism>
<proteinExistence type="predicted"/>
<reference evidence="1 2" key="1">
    <citation type="submission" date="2017-04" db="EMBL/GenBank/DDBJ databases">
        <title>Characterization, genome and methylation analysis of a phthalic acid esters degrading strain Sphingobium yanoikuyae SHJ.</title>
        <authorList>
            <person name="Feng L."/>
        </authorList>
    </citation>
    <scope>NUCLEOTIDE SEQUENCE [LARGE SCALE GENOMIC DNA]</scope>
    <source>
        <strain evidence="1 2">SHJ</strain>
    </source>
</reference>
<evidence type="ECO:0000313" key="2">
    <source>
        <dbReference type="Proteomes" id="UP000037029"/>
    </source>
</evidence>
<accession>A0A2D1QY90</accession>
<gene>
    <name evidence="1" type="ORF">BV87_03630</name>
</gene>
<name>A0A2D1QY90_SPHYA</name>
<sequence>MLSIFRFDGPGVQVCIRFCAGALPFCPRSPGRRDDGAAKVWVVKVRGAHRAGATTALQGSLPSPPSPLRVSAFGDDRLRRMMVAARFARRRFLFASPGVAGVGGAPG</sequence>
<dbReference type="EMBL" id="CP020925">
    <property type="protein sequence ID" value="ATP17567.1"/>
    <property type="molecule type" value="Genomic_DNA"/>
</dbReference>
<protein>
    <submittedName>
        <fullName evidence="1">Uncharacterized protein</fullName>
    </submittedName>
</protein>
<evidence type="ECO:0000313" key="1">
    <source>
        <dbReference type="EMBL" id="ATP17567.1"/>
    </source>
</evidence>